<dbReference type="AlphaFoldDB" id="A0A645ES54"/>
<organism evidence="1">
    <name type="scientific">bioreactor metagenome</name>
    <dbReference type="NCBI Taxonomy" id="1076179"/>
    <lineage>
        <taxon>unclassified sequences</taxon>
        <taxon>metagenomes</taxon>
        <taxon>ecological metagenomes</taxon>
    </lineage>
</organism>
<protein>
    <submittedName>
        <fullName evidence="1">Uncharacterized protein</fullName>
    </submittedName>
</protein>
<name>A0A645ES54_9ZZZZ</name>
<comment type="caution">
    <text evidence="1">The sequence shown here is derived from an EMBL/GenBank/DDBJ whole genome shotgun (WGS) entry which is preliminary data.</text>
</comment>
<reference evidence="1" key="1">
    <citation type="submission" date="2019-08" db="EMBL/GenBank/DDBJ databases">
        <authorList>
            <person name="Kucharzyk K."/>
            <person name="Murdoch R.W."/>
            <person name="Higgins S."/>
            <person name="Loffler F."/>
        </authorList>
    </citation>
    <scope>NUCLEOTIDE SEQUENCE</scope>
</reference>
<accession>A0A645ES54</accession>
<gene>
    <name evidence="1" type="ORF">SDC9_152096</name>
</gene>
<proteinExistence type="predicted"/>
<dbReference type="EMBL" id="VSSQ01050767">
    <property type="protein sequence ID" value="MPN04848.1"/>
    <property type="molecule type" value="Genomic_DNA"/>
</dbReference>
<sequence length="169" mass="19157">MSVLLAVKKSRRRFQLFDVSSKRFDFHSFTADAHELFARASHTNPAIIESRVGKVIGKSKVTVGHEPVFSGLVLNSLRHFKLRFHRNQSVFKDRKLTAPVNRQYKCFAARIHSLLFVGTNSEEYTVIFAFGSLHQIGMTGPVDHILPVIRQVSLRQNGVIGCRHIRAFG</sequence>
<evidence type="ECO:0000313" key="1">
    <source>
        <dbReference type="EMBL" id="MPN04848.1"/>
    </source>
</evidence>